<accession>A0A7W8JA17</accession>
<dbReference type="Pfam" id="PF16193">
    <property type="entry name" value="AAA_assoc_2"/>
    <property type="match status" value="1"/>
</dbReference>
<protein>
    <recommendedName>
        <fullName evidence="3">Replication-associated recombination protein A</fullName>
    </recommendedName>
</protein>
<dbReference type="SUPFAM" id="SSF52540">
    <property type="entry name" value="P-loop containing nucleoside triphosphate hydrolases"/>
    <property type="match status" value="1"/>
</dbReference>
<evidence type="ECO:0000256" key="6">
    <source>
        <dbReference type="ARBA" id="ARBA00022840"/>
    </source>
</evidence>
<feature type="domain" description="AAA+ ATPase" evidence="8">
    <location>
        <begin position="54"/>
        <end position="170"/>
    </location>
</feature>
<keyword evidence="4" id="KW-0235">DNA replication</keyword>
<evidence type="ECO:0000256" key="2">
    <source>
        <dbReference type="ARBA" id="ARBA00008959"/>
    </source>
</evidence>
<dbReference type="Pfam" id="PF12002">
    <property type="entry name" value="MgsA_C"/>
    <property type="match status" value="1"/>
</dbReference>
<dbReference type="Gene3D" id="1.10.3710.10">
    <property type="entry name" value="DNA polymerase III clamp loader subunits, C-terminal domain"/>
    <property type="match status" value="1"/>
</dbReference>
<evidence type="ECO:0000256" key="1">
    <source>
        <dbReference type="ARBA" id="ARBA00002393"/>
    </source>
</evidence>
<evidence type="ECO:0000313" key="9">
    <source>
        <dbReference type="EMBL" id="MBB5344127.1"/>
    </source>
</evidence>
<dbReference type="FunFam" id="3.40.50.300:FF:000137">
    <property type="entry name" value="Replication-associated recombination protein A"/>
    <property type="match status" value="1"/>
</dbReference>
<organism evidence="9 10">
    <name type="scientific">Tunturiibacter lichenicola</name>
    <dbReference type="NCBI Taxonomy" id="2051959"/>
    <lineage>
        <taxon>Bacteria</taxon>
        <taxon>Pseudomonadati</taxon>
        <taxon>Acidobacteriota</taxon>
        <taxon>Terriglobia</taxon>
        <taxon>Terriglobales</taxon>
        <taxon>Acidobacteriaceae</taxon>
        <taxon>Tunturiibacter</taxon>
    </lineage>
</organism>
<dbReference type="Proteomes" id="UP000569092">
    <property type="component" value="Unassembled WGS sequence"/>
</dbReference>
<comment type="function">
    <text evidence="1">DNA-dependent ATPase that plays important roles in cellular responses to stalled DNA replication processes.</text>
</comment>
<dbReference type="Gene3D" id="1.10.8.60">
    <property type="match status" value="1"/>
</dbReference>
<dbReference type="FunFam" id="1.20.272.10:FF:000001">
    <property type="entry name" value="Putative AAA family ATPase"/>
    <property type="match status" value="1"/>
</dbReference>
<dbReference type="InterPro" id="IPR032423">
    <property type="entry name" value="AAA_assoc_2"/>
</dbReference>
<dbReference type="GO" id="GO:0017116">
    <property type="term" value="F:single-stranded DNA helicase activity"/>
    <property type="evidence" value="ECO:0007669"/>
    <property type="project" value="TreeGrafter"/>
</dbReference>
<evidence type="ECO:0000256" key="4">
    <source>
        <dbReference type="ARBA" id="ARBA00022705"/>
    </source>
</evidence>
<evidence type="ECO:0000313" key="10">
    <source>
        <dbReference type="Proteomes" id="UP000569092"/>
    </source>
</evidence>
<dbReference type="InterPro" id="IPR003959">
    <property type="entry name" value="ATPase_AAA_core"/>
</dbReference>
<evidence type="ECO:0000256" key="7">
    <source>
        <dbReference type="SAM" id="MobiDB-lite"/>
    </source>
</evidence>
<dbReference type="PANTHER" id="PTHR13779:SF7">
    <property type="entry name" value="ATPASE WRNIP1"/>
    <property type="match status" value="1"/>
</dbReference>
<dbReference type="Gene3D" id="1.20.272.10">
    <property type="match status" value="1"/>
</dbReference>
<dbReference type="InterPro" id="IPR051314">
    <property type="entry name" value="AAA_ATPase_RarA/MGS1/WRNIP1"/>
</dbReference>
<sequence>MSLFDASPMSAPAARGRQTPLAERMRPRTLAEYVGQDHLLGVGKPLRLAIEGDDPTSMIFWGPPGTGKTTLAKIIAQMTEASFIEFSAVLSGIKEIKNVMVEAEKAASFGSRTILFVDEIHRFNKAQQDAFLPYVERGTIRLIGATTENPSFEINAALLSRCRVYTLVALTEEQIVGLLRRSLVDVERGLGASGVEADEEALATIASYSSGDARNALNALDVAAKLAVSLEPAGRGERLITKALAAEALQRRVLLYDKKGEQHYDIISALHKSVRNSDPDAAMYWLGRMLEAGEDPMYCARRIVRMAVEDIGLAAPEALNLCLSARDAMHFLGHPEGELALAQAVVYLALAPKSNAVYTAYGAVKADIEATAAEPVPLHLRNAPTKLMKSLDYGKDYQYAHDVEGRVADMECLPAGLAGRRYYHPTNEGREKLLAQRMEEISQIKISQIKGRKREP</sequence>
<dbReference type="AlphaFoldDB" id="A0A7W8JA17"/>
<dbReference type="EMBL" id="JACHDZ010000003">
    <property type="protein sequence ID" value="MBB5344127.1"/>
    <property type="molecule type" value="Genomic_DNA"/>
</dbReference>
<reference evidence="9 10" key="1">
    <citation type="submission" date="2020-08" db="EMBL/GenBank/DDBJ databases">
        <title>Genomic Encyclopedia of Type Strains, Phase IV (KMG-V): Genome sequencing to study the core and pangenomes of soil and plant-associated prokaryotes.</title>
        <authorList>
            <person name="Whitman W."/>
        </authorList>
    </citation>
    <scope>NUCLEOTIDE SEQUENCE [LARGE SCALE GENOMIC DNA]</scope>
    <source>
        <strain evidence="9 10">M8US30</strain>
    </source>
</reference>
<dbReference type="GO" id="GO:0006261">
    <property type="term" value="P:DNA-templated DNA replication"/>
    <property type="evidence" value="ECO:0007669"/>
    <property type="project" value="TreeGrafter"/>
</dbReference>
<dbReference type="InterPro" id="IPR027417">
    <property type="entry name" value="P-loop_NTPase"/>
</dbReference>
<evidence type="ECO:0000259" key="8">
    <source>
        <dbReference type="SMART" id="SM00382"/>
    </source>
</evidence>
<dbReference type="SUPFAM" id="SSF48019">
    <property type="entry name" value="post-AAA+ oligomerization domain-like"/>
    <property type="match status" value="1"/>
</dbReference>
<dbReference type="GO" id="GO:0003677">
    <property type="term" value="F:DNA binding"/>
    <property type="evidence" value="ECO:0007669"/>
    <property type="project" value="InterPro"/>
</dbReference>
<dbReference type="Gene3D" id="3.40.50.300">
    <property type="entry name" value="P-loop containing nucleotide triphosphate hydrolases"/>
    <property type="match status" value="1"/>
</dbReference>
<dbReference type="GO" id="GO:0016887">
    <property type="term" value="F:ATP hydrolysis activity"/>
    <property type="evidence" value="ECO:0007669"/>
    <property type="project" value="InterPro"/>
</dbReference>
<keyword evidence="5" id="KW-0547">Nucleotide-binding</keyword>
<name>A0A7W8JA17_9BACT</name>
<dbReference type="GO" id="GO:0005524">
    <property type="term" value="F:ATP binding"/>
    <property type="evidence" value="ECO:0007669"/>
    <property type="project" value="UniProtKB-KW"/>
</dbReference>
<dbReference type="InterPro" id="IPR021886">
    <property type="entry name" value="MgsA_C"/>
</dbReference>
<keyword evidence="6" id="KW-0067">ATP-binding</keyword>
<feature type="region of interest" description="Disordered" evidence="7">
    <location>
        <begin position="1"/>
        <end position="22"/>
    </location>
</feature>
<dbReference type="GO" id="GO:0000731">
    <property type="term" value="P:DNA synthesis involved in DNA repair"/>
    <property type="evidence" value="ECO:0007669"/>
    <property type="project" value="TreeGrafter"/>
</dbReference>
<comment type="similarity">
    <text evidence="2">Belongs to the AAA ATPase family. RarA/MGS1/WRNIP1 subfamily.</text>
</comment>
<dbReference type="Pfam" id="PF00004">
    <property type="entry name" value="AAA"/>
    <property type="match status" value="1"/>
</dbReference>
<proteinExistence type="inferred from homology"/>
<dbReference type="CDD" id="cd18139">
    <property type="entry name" value="HLD_clamp_RarA"/>
    <property type="match status" value="1"/>
</dbReference>
<dbReference type="SMART" id="SM00382">
    <property type="entry name" value="AAA"/>
    <property type="match status" value="1"/>
</dbReference>
<dbReference type="InterPro" id="IPR008921">
    <property type="entry name" value="DNA_pol3_clamp-load_cplx_C"/>
</dbReference>
<evidence type="ECO:0000256" key="5">
    <source>
        <dbReference type="ARBA" id="ARBA00022741"/>
    </source>
</evidence>
<dbReference type="InterPro" id="IPR003593">
    <property type="entry name" value="AAA+_ATPase"/>
</dbReference>
<dbReference type="CDD" id="cd00009">
    <property type="entry name" value="AAA"/>
    <property type="match status" value="1"/>
</dbReference>
<evidence type="ECO:0000256" key="3">
    <source>
        <dbReference type="ARBA" id="ARBA00020776"/>
    </source>
</evidence>
<dbReference type="GO" id="GO:0008047">
    <property type="term" value="F:enzyme activator activity"/>
    <property type="evidence" value="ECO:0007669"/>
    <property type="project" value="TreeGrafter"/>
</dbReference>
<comment type="caution">
    <text evidence="9">The sequence shown here is derived from an EMBL/GenBank/DDBJ whole genome shotgun (WGS) entry which is preliminary data.</text>
</comment>
<dbReference type="PANTHER" id="PTHR13779">
    <property type="entry name" value="WERNER HELICASE-INTERACTING PROTEIN 1 FAMILY MEMBER"/>
    <property type="match status" value="1"/>
</dbReference>
<gene>
    <name evidence="9" type="ORF">HDF10_002106</name>
</gene>